<evidence type="ECO:0000256" key="1">
    <source>
        <dbReference type="SAM" id="MobiDB-lite"/>
    </source>
</evidence>
<feature type="region of interest" description="Disordered" evidence="1">
    <location>
        <begin position="1"/>
        <end position="116"/>
    </location>
</feature>
<name>A0AAE1F687_PETCI</name>
<reference evidence="2" key="1">
    <citation type="submission" date="2023-10" db="EMBL/GenBank/DDBJ databases">
        <title>Genome assemblies of two species of porcelain crab, Petrolisthes cinctipes and Petrolisthes manimaculis (Anomura: Porcellanidae).</title>
        <authorList>
            <person name="Angst P."/>
        </authorList>
    </citation>
    <scope>NUCLEOTIDE SEQUENCE</scope>
    <source>
        <strain evidence="2">PB745_01</strain>
        <tissue evidence="2">Gill</tissue>
    </source>
</reference>
<gene>
    <name evidence="2" type="ORF">Pcinc_026820</name>
</gene>
<keyword evidence="3" id="KW-1185">Reference proteome</keyword>
<comment type="caution">
    <text evidence="2">The sequence shown here is derived from an EMBL/GenBank/DDBJ whole genome shotgun (WGS) entry which is preliminary data.</text>
</comment>
<organism evidence="2 3">
    <name type="scientific">Petrolisthes cinctipes</name>
    <name type="common">Flat porcelain crab</name>
    <dbReference type="NCBI Taxonomy" id="88211"/>
    <lineage>
        <taxon>Eukaryota</taxon>
        <taxon>Metazoa</taxon>
        <taxon>Ecdysozoa</taxon>
        <taxon>Arthropoda</taxon>
        <taxon>Crustacea</taxon>
        <taxon>Multicrustacea</taxon>
        <taxon>Malacostraca</taxon>
        <taxon>Eumalacostraca</taxon>
        <taxon>Eucarida</taxon>
        <taxon>Decapoda</taxon>
        <taxon>Pleocyemata</taxon>
        <taxon>Anomura</taxon>
        <taxon>Galatheoidea</taxon>
        <taxon>Porcellanidae</taxon>
        <taxon>Petrolisthes</taxon>
    </lineage>
</organism>
<dbReference type="EMBL" id="JAWQEG010003141">
    <property type="protein sequence ID" value="KAK3867740.1"/>
    <property type="molecule type" value="Genomic_DNA"/>
</dbReference>
<feature type="compositionally biased region" description="Low complexity" evidence="1">
    <location>
        <begin position="37"/>
        <end position="51"/>
    </location>
</feature>
<feature type="compositionally biased region" description="Low complexity" evidence="1">
    <location>
        <begin position="63"/>
        <end position="76"/>
    </location>
</feature>
<feature type="compositionally biased region" description="Low complexity" evidence="1">
    <location>
        <begin position="86"/>
        <end position="100"/>
    </location>
</feature>
<dbReference type="Proteomes" id="UP001286313">
    <property type="component" value="Unassembled WGS sequence"/>
</dbReference>
<dbReference type="AlphaFoldDB" id="A0AAE1F687"/>
<protein>
    <submittedName>
        <fullName evidence="2">Uncharacterized protein</fullName>
    </submittedName>
</protein>
<evidence type="ECO:0000313" key="3">
    <source>
        <dbReference type="Proteomes" id="UP001286313"/>
    </source>
</evidence>
<sequence>MTLPSQYHHTLPHPQPTPMQYHYDTTPQPTHQQPIFPTQQQSLPSSQQYYPTPSPQHLDSLAQTYTSIQQQPTQQQHYAPPPRILPPRQRQPPATTQQQYAPPPRRLPPFQHQPSITPQQQWQHNHSCEYHQRFGSNARNCRTPCQWNPQGPLTMTLRHITAPHLTRTSAQLPISPPRHSHPRYRKYLATSQCSTAPLAL</sequence>
<evidence type="ECO:0000313" key="2">
    <source>
        <dbReference type="EMBL" id="KAK3867740.1"/>
    </source>
</evidence>
<accession>A0AAE1F687</accession>
<proteinExistence type="predicted"/>
<feature type="compositionally biased region" description="Polar residues" evidence="1">
    <location>
        <begin position="23"/>
        <end position="36"/>
    </location>
</feature>